<evidence type="ECO:0000259" key="2">
    <source>
        <dbReference type="Pfam" id="PF20151"/>
    </source>
</evidence>
<dbReference type="AlphaFoldDB" id="A0A369K4F5"/>
<protein>
    <recommendedName>
        <fullName evidence="2">DUF6533 domain-containing protein</fullName>
    </recommendedName>
</protein>
<accession>A0A369K4F5</accession>
<dbReference type="STRING" id="39966.A0A369K4F5"/>
<keyword evidence="4" id="KW-1185">Reference proteome</keyword>
<gene>
    <name evidence="3" type="ORF">Hypma_005393</name>
</gene>
<organism evidence="3 4">
    <name type="scientific">Hypsizygus marmoreus</name>
    <name type="common">White beech mushroom</name>
    <name type="synonym">Agaricus marmoreus</name>
    <dbReference type="NCBI Taxonomy" id="39966"/>
    <lineage>
        <taxon>Eukaryota</taxon>
        <taxon>Fungi</taxon>
        <taxon>Dikarya</taxon>
        <taxon>Basidiomycota</taxon>
        <taxon>Agaricomycotina</taxon>
        <taxon>Agaricomycetes</taxon>
        <taxon>Agaricomycetidae</taxon>
        <taxon>Agaricales</taxon>
        <taxon>Tricholomatineae</taxon>
        <taxon>Lyophyllaceae</taxon>
        <taxon>Hypsizygus</taxon>
    </lineage>
</organism>
<dbReference type="EMBL" id="LUEZ02000023">
    <property type="protein sequence ID" value="RDB26733.1"/>
    <property type="molecule type" value="Genomic_DNA"/>
</dbReference>
<keyword evidence="1" id="KW-0812">Transmembrane</keyword>
<evidence type="ECO:0000256" key="1">
    <source>
        <dbReference type="SAM" id="Phobius"/>
    </source>
</evidence>
<reference evidence="3" key="1">
    <citation type="submission" date="2018-04" db="EMBL/GenBank/DDBJ databases">
        <title>Whole genome sequencing of Hypsizygus marmoreus.</title>
        <authorList>
            <person name="Choi I.-G."/>
            <person name="Min B."/>
            <person name="Kim J.-G."/>
            <person name="Kim S."/>
            <person name="Oh Y.-L."/>
            <person name="Kong W.-S."/>
            <person name="Park H."/>
            <person name="Jeong J."/>
            <person name="Song E.-S."/>
        </authorList>
    </citation>
    <scope>NUCLEOTIDE SEQUENCE [LARGE SCALE GENOMIC DNA]</scope>
    <source>
        <strain evidence="3">51987-8</strain>
    </source>
</reference>
<feature type="transmembrane region" description="Helical" evidence="1">
    <location>
        <begin position="6"/>
        <end position="24"/>
    </location>
</feature>
<name>A0A369K4F5_HYPMA</name>
<sequence>MTLFEVFEFAFVCCSVASVALLIWEHVITFGAEVSRIWSRKFSGVTVLYALLRYGTLLEKISIMFLASWYMTPKGFVLEPSHGDHQS</sequence>
<comment type="caution">
    <text evidence="3">The sequence shown here is derived from an EMBL/GenBank/DDBJ whole genome shotgun (WGS) entry which is preliminary data.</text>
</comment>
<feature type="domain" description="DUF6533" evidence="2">
    <location>
        <begin position="13"/>
        <end position="58"/>
    </location>
</feature>
<evidence type="ECO:0000313" key="4">
    <source>
        <dbReference type="Proteomes" id="UP000076154"/>
    </source>
</evidence>
<proteinExistence type="predicted"/>
<evidence type="ECO:0000313" key="3">
    <source>
        <dbReference type="EMBL" id="RDB26733.1"/>
    </source>
</evidence>
<dbReference type="Proteomes" id="UP000076154">
    <property type="component" value="Unassembled WGS sequence"/>
</dbReference>
<dbReference type="OrthoDB" id="2976749at2759"/>
<dbReference type="Pfam" id="PF20151">
    <property type="entry name" value="DUF6533"/>
    <property type="match status" value="1"/>
</dbReference>
<feature type="transmembrane region" description="Helical" evidence="1">
    <location>
        <begin position="45"/>
        <end position="71"/>
    </location>
</feature>
<dbReference type="InterPro" id="IPR045340">
    <property type="entry name" value="DUF6533"/>
</dbReference>
<dbReference type="InParanoid" id="A0A369K4F5"/>
<keyword evidence="1" id="KW-1133">Transmembrane helix</keyword>
<keyword evidence="1" id="KW-0472">Membrane</keyword>